<feature type="compositionally biased region" description="Polar residues" evidence="1">
    <location>
        <begin position="62"/>
        <end position="71"/>
    </location>
</feature>
<protein>
    <submittedName>
        <fullName evidence="2">Uncharacterized protein</fullName>
    </submittedName>
</protein>
<dbReference type="AlphaFoldDB" id="A0AA40B3C1"/>
<name>A0AA40B3C1_9PEZI</name>
<gene>
    <name evidence="2" type="ORF">B0T26DRAFT_764366</name>
</gene>
<evidence type="ECO:0000313" key="3">
    <source>
        <dbReference type="Proteomes" id="UP001172101"/>
    </source>
</evidence>
<evidence type="ECO:0000313" key="2">
    <source>
        <dbReference type="EMBL" id="KAK0726941.1"/>
    </source>
</evidence>
<feature type="compositionally biased region" description="Basic and acidic residues" evidence="1">
    <location>
        <begin position="94"/>
        <end position="107"/>
    </location>
</feature>
<feature type="region of interest" description="Disordered" evidence="1">
    <location>
        <begin position="51"/>
        <end position="81"/>
    </location>
</feature>
<comment type="caution">
    <text evidence="2">The sequence shown here is derived from an EMBL/GenBank/DDBJ whole genome shotgun (WGS) entry which is preliminary data.</text>
</comment>
<dbReference type="EMBL" id="JAUIRO010000002">
    <property type="protein sequence ID" value="KAK0726941.1"/>
    <property type="molecule type" value="Genomic_DNA"/>
</dbReference>
<sequence>MSIGMMGPRNLSPAIAAGASNSAASHIQVDTTIVLAEDDPSRHWQPDAAAITRWVDGKTRGAPTSSSSRHTPSADAHGQPQAGLADLAERLSADDAQRPRSKAENGERNSSARTKFTGKSVHWQQQQFQTKANSGLAAQGPEDVTNFDPPRTSCGDEETTMTGTPTRHNKSAKAATSTLPTKQEEGTEVFLLHTGRQDRSVPRTWPARVASLSTSTGQPYRSLKMSANN</sequence>
<evidence type="ECO:0000256" key="1">
    <source>
        <dbReference type="SAM" id="MobiDB-lite"/>
    </source>
</evidence>
<organism evidence="2 3">
    <name type="scientific">Lasiosphaeria miniovina</name>
    <dbReference type="NCBI Taxonomy" id="1954250"/>
    <lineage>
        <taxon>Eukaryota</taxon>
        <taxon>Fungi</taxon>
        <taxon>Dikarya</taxon>
        <taxon>Ascomycota</taxon>
        <taxon>Pezizomycotina</taxon>
        <taxon>Sordariomycetes</taxon>
        <taxon>Sordariomycetidae</taxon>
        <taxon>Sordariales</taxon>
        <taxon>Lasiosphaeriaceae</taxon>
        <taxon>Lasiosphaeria</taxon>
    </lineage>
</organism>
<dbReference type="Proteomes" id="UP001172101">
    <property type="component" value="Unassembled WGS sequence"/>
</dbReference>
<proteinExistence type="predicted"/>
<keyword evidence="3" id="KW-1185">Reference proteome</keyword>
<feature type="region of interest" description="Disordered" evidence="1">
    <location>
        <begin position="94"/>
        <end position="187"/>
    </location>
</feature>
<dbReference type="RefSeq" id="XP_060299797.1">
    <property type="nucleotide sequence ID" value="XM_060446443.1"/>
</dbReference>
<reference evidence="2" key="1">
    <citation type="submission" date="2023-06" db="EMBL/GenBank/DDBJ databases">
        <title>Genome-scale phylogeny and comparative genomics of the fungal order Sordariales.</title>
        <authorList>
            <consortium name="Lawrence Berkeley National Laboratory"/>
            <person name="Hensen N."/>
            <person name="Bonometti L."/>
            <person name="Westerberg I."/>
            <person name="Brannstrom I.O."/>
            <person name="Guillou S."/>
            <person name="Cros-Aarteil S."/>
            <person name="Calhoun S."/>
            <person name="Haridas S."/>
            <person name="Kuo A."/>
            <person name="Mondo S."/>
            <person name="Pangilinan J."/>
            <person name="Riley R."/>
            <person name="LaButti K."/>
            <person name="Andreopoulos B."/>
            <person name="Lipzen A."/>
            <person name="Chen C."/>
            <person name="Yanf M."/>
            <person name="Daum C."/>
            <person name="Ng V."/>
            <person name="Clum A."/>
            <person name="Steindorff A."/>
            <person name="Ohm R."/>
            <person name="Martin F."/>
            <person name="Silar P."/>
            <person name="Natvig D."/>
            <person name="Lalanne C."/>
            <person name="Gautier V."/>
            <person name="Ament-velasquez S.L."/>
            <person name="Kruys A."/>
            <person name="Hutchinson M.I."/>
            <person name="Powell A.J."/>
            <person name="Barry K."/>
            <person name="Miller A.N."/>
            <person name="Grigoriev I.V."/>
            <person name="Debuchy R."/>
            <person name="Gladieux P."/>
            <person name="Thoren M.H."/>
            <person name="Johannesson H."/>
        </authorList>
    </citation>
    <scope>NUCLEOTIDE SEQUENCE</scope>
    <source>
        <strain evidence="2">SMH2392-1A</strain>
    </source>
</reference>
<accession>A0AA40B3C1</accession>
<feature type="compositionally biased region" description="Polar residues" evidence="1">
    <location>
        <begin position="122"/>
        <end position="133"/>
    </location>
</feature>
<dbReference type="GeneID" id="85329713"/>